<comment type="caution">
    <text evidence="2">The sequence shown here is derived from an EMBL/GenBank/DDBJ whole genome shotgun (WGS) entry which is preliminary data.</text>
</comment>
<dbReference type="Proteomes" id="UP000799444">
    <property type="component" value="Unassembled WGS sequence"/>
</dbReference>
<dbReference type="InterPro" id="IPR001128">
    <property type="entry name" value="Cyt_P450"/>
</dbReference>
<sequence length="457" mass="51616">MYHAYKGDMEIVQRALHARLGPIVRIAPHEVSVADPSAIPKVYRATKPLQKTDYYLVYRNTDITKQPDMFTSIDEVEHANYRKIVNAVYLMSSILKSEDKIDECTTLFLKRLGEHADENADMDLGEWLEMYAYDVIGEVFFGRKFGFLEKSCDHGNYIASLDVIMPVLNLLGITPKYCRTLVLLSSMFAPAVLKAVMAVSHMQKEAIAIADSKKVEVEETERPRVDVLSQLFQIVKDKGEKVKFGHKEATNEAYTGILAGADSTAIELRACFYYLMRIPTALAKLLAEIKEADAAGTLSSPIKFSEAKRLPYLCACVKEACRLFPSVALGMQRHPPAEGMELCGKYIPSAYRVSINPAVVHYDKHVFGDDAQDFRPERWIEATEEQVRAMDRAMLVFGAGTRTCTGQNIPLAQMHKLLPEVLRRFNVQMAHDQPWKTRNSFFIKQSDMIVKVSRRTG</sequence>
<comment type="cofactor">
    <cofactor evidence="1">
        <name>heme</name>
        <dbReference type="ChEBI" id="CHEBI:30413"/>
    </cofactor>
</comment>
<protein>
    <submittedName>
        <fullName evidence="2">Cytochrome P450</fullName>
    </submittedName>
</protein>
<dbReference type="CDD" id="cd11060">
    <property type="entry name" value="CYP57A1-like"/>
    <property type="match status" value="1"/>
</dbReference>
<dbReference type="AlphaFoldDB" id="A0A9P4QN97"/>
<dbReference type="GO" id="GO:0016705">
    <property type="term" value="F:oxidoreductase activity, acting on paired donors, with incorporation or reduction of molecular oxygen"/>
    <property type="evidence" value="ECO:0007669"/>
    <property type="project" value="InterPro"/>
</dbReference>
<dbReference type="PRINTS" id="PR00385">
    <property type="entry name" value="P450"/>
</dbReference>
<dbReference type="PANTHER" id="PTHR24305">
    <property type="entry name" value="CYTOCHROME P450"/>
    <property type="match status" value="1"/>
</dbReference>
<dbReference type="Gene3D" id="1.10.630.10">
    <property type="entry name" value="Cytochrome P450"/>
    <property type="match status" value="1"/>
</dbReference>
<dbReference type="InterPro" id="IPR050121">
    <property type="entry name" value="Cytochrome_P450_monoxygenase"/>
</dbReference>
<keyword evidence="1" id="KW-0408">Iron</keyword>
<dbReference type="SUPFAM" id="SSF48264">
    <property type="entry name" value="Cytochrome P450"/>
    <property type="match status" value="1"/>
</dbReference>
<feature type="binding site" description="axial binding residue" evidence="1">
    <location>
        <position position="404"/>
    </location>
    <ligand>
        <name>heme</name>
        <dbReference type="ChEBI" id="CHEBI:30413"/>
    </ligand>
    <ligandPart>
        <name>Fe</name>
        <dbReference type="ChEBI" id="CHEBI:18248"/>
    </ligandPart>
</feature>
<organism evidence="2 3">
    <name type="scientific">Polyplosphaeria fusca</name>
    <dbReference type="NCBI Taxonomy" id="682080"/>
    <lineage>
        <taxon>Eukaryota</taxon>
        <taxon>Fungi</taxon>
        <taxon>Dikarya</taxon>
        <taxon>Ascomycota</taxon>
        <taxon>Pezizomycotina</taxon>
        <taxon>Dothideomycetes</taxon>
        <taxon>Pleosporomycetidae</taxon>
        <taxon>Pleosporales</taxon>
        <taxon>Tetraplosphaeriaceae</taxon>
        <taxon>Polyplosphaeria</taxon>
    </lineage>
</organism>
<dbReference type="EMBL" id="ML996297">
    <property type="protein sequence ID" value="KAF2728074.1"/>
    <property type="molecule type" value="Genomic_DNA"/>
</dbReference>
<accession>A0A9P4QN97</accession>
<evidence type="ECO:0000313" key="3">
    <source>
        <dbReference type="Proteomes" id="UP000799444"/>
    </source>
</evidence>
<name>A0A9P4QN97_9PLEO</name>
<dbReference type="InterPro" id="IPR036396">
    <property type="entry name" value="Cyt_P450_sf"/>
</dbReference>
<evidence type="ECO:0000256" key="1">
    <source>
        <dbReference type="PIRSR" id="PIRSR602401-1"/>
    </source>
</evidence>
<dbReference type="OrthoDB" id="3934656at2759"/>
<evidence type="ECO:0000313" key="2">
    <source>
        <dbReference type="EMBL" id="KAF2728074.1"/>
    </source>
</evidence>
<reference evidence="2" key="1">
    <citation type="journal article" date="2020" name="Stud. Mycol.">
        <title>101 Dothideomycetes genomes: a test case for predicting lifestyles and emergence of pathogens.</title>
        <authorList>
            <person name="Haridas S."/>
            <person name="Albert R."/>
            <person name="Binder M."/>
            <person name="Bloem J."/>
            <person name="Labutti K."/>
            <person name="Salamov A."/>
            <person name="Andreopoulos B."/>
            <person name="Baker S."/>
            <person name="Barry K."/>
            <person name="Bills G."/>
            <person name="Bluhm B."/>
            <person name="Cannon C."/>
            <person name="Castanera R."/>
            <person name="Culley D."/>
            <person name="Daum C."/>
            <person name="Ezra D."/>
            <person name="Gonzalez J."/>
            <person name="Henrissat B."/>
            <person name="Kuo A."/>
            <person name="Liang C."/>
            <person name="Lipzen A."/>
            <person name="Lutzoni F."/>
            <person name="Magnuson J."/>
            <person name="Mondo S."/>
            <person name="Nolan M."/>
            <person name="Ohm R."/>
            <person name="Pangilinan J."/>
            <person name="Park H.-J."/>
            <person name="Ramirez L."/>
            <person name="Alfaro M."/>
            <person name="Sun H."/>
            <person name="Tritt A."/>
            <person name="Yoshinaga Y."/>
            <person name="Zwiers L.-H."/>
            <person name="Turgeon B."/>
            <person name="Goodwin S."/>
            <person name="Spatafora J."/>
            <person name="Crous P."/>
            <person name="Grigoriev I."/>
        </authorList>
    </citation>
    <scope>NUCLEOTIDE SEQUENCE</scope>
    <source>
        <strain evidence="2">CBS 125425</strain>
    </source>
</reference>
<dbReference type="Pfam" id="PF00067">
    <property type="entry name" value="p450"/>
    <property type="match status" value="1"/>
</dbReference>
<dbReference type="GO" id="GO:0004497">
    <property type="term" value="F:monooxygenase activity"/>
    <property type="evidence" value="ECO:0007669"/>
    <property type="project" value="InterPro"/>
</dbReference>
<keyword evidence="1" id="KW-0349">Heme</keyword>
<gene>
    <name evidence="2" type="ORF">EJ04DRAFT_504691</name>
</gene>
<keyword evidence="3" id="KW-1185">Reference proteome</keyword>
<dbReference type="GO" id="GO:0020037">
    <property type="term" value="F:heme binding"/>
    <property type="evidence" value="ECO:0007669"/>
    <property type="project" value="InterPro"/>
</dbReference>
<dbReference type="PRINTS" id="PR00463">
    <property type="entry name" value="EP450I"/>
</dbReference>
<dbReference type="InterPro" id="IPR002401">
    <property type="entry name" value="Cyt_P450_E_grp-I"/>
</dbReference>
<dbReference type="GO" id="GO:0005506">
    <property type="term" value="F:iron ion binding"/>
    <property type="evidence" value="ECO:0007669"/>
    <property type="project" value="InterPro"/>
</dbReference>
<dbReference type="PANTHER" id="PTHR24305:SF229">
    <property type="entry name" value="P450, PUTATIVE (EUROFUNG)-RELATED"/>
    <property type="match status" value="1"/>
</dbReference>
<keyword evidence="1" id="KW-0479">Metal-binding</keyword>
<proteinExistence type="predicted"/>